<feature type="non-terminal residue" evidence="2">
    <location>
        <position position="132"/>
    </location>
</feature>
<accession>A0AA38LGW3</accession>
<dbReference type="AlphaFoldDB" id="A0AA38LGW3"/>
<proteinExistence type="predicted"/>
<feature type="region of interest" description="Disordered" evidence="1">
    <location>
        <begin position="95"/>
        <end position="132"/>
    </location>
</feature>
<evidence type="ECO:0000313" key="2">
    <source>
        <dbReference type="EMBL" id="KAH9324468.1"/>
    </source>
</evidence>
<feature type="compositionally biased region" description="Basic and acidic residues" evidence="1">
    <location>
        <begin position="109"/>
        <end position="123"/>
    </location>
</feature>
<evidence type="ECO:0000313" key="3">
    <source>
        <dbReference type="Proteomes" id="UP000824469"/>
    </source>
</evidence>
<sequence length="132" mass="13708">KLGLELGTYSPQTVLSLCDSDMELDKDAVQGVVNLPVKYGSQPVIIASRAVLDAGTGVTIRGTGGFLWSFSEENIPGTGTGIETVVCGTGVGVTETECSSSSSGNKNGKCREPNPRPRPKLEGRSSMLSCCP</sequence>
<keyword evidence="3" id="KW-1185">Reference proteome</keyword>
<evidence type="ECO:0000256" key="1">
    <source>
        <dbReference type="SAM" id="MobiDB-lite"/>
    </source>
</evidence>
<feature type="compositionally biased region" description="Low complexity" evidence="1">
    <location>
        <begin position="95"/>
        <end position="107"/>
    </location>
</feature>
<gene>
    <name evidence="2" type="ORF">KI387_004646</name>
</gene>
<dbReference type="EMBL" id="JAHRHJ020000002">
    <property type="protein sequence ID" value="KAH9324468.1"/>
    <property type="molecule type" value="Genomic_DNA"/>
</dbReference>
<name>A0AA38LGW3_TAXCH</name>
<reference evidence="2 3" key="1">
    <citation type="journal article" date="2021" name="Nat. Plants">
        <title>The Taxus genome provides insights into paclitaxel biosynthesis.</title>
        <authorList>
            <person name="Xiong X."/>
            <person name="Gou J."/>
            <person name="Liao Q."/>
            <person name="Li Y."/>
            <person name="Zhou Q."/>
            <person name="Bi G."/>
            <person name="Li C."/>
            <person name="Du R."/>
            <person name="Wang X."/>
            <person name="Sun T."/>
            <person name="Guo L."/>
            <person name="Liang H."/>
            <person name="Lu P."/>
            <person name="Wu Y."/>
            <person name="Zhang Z."/>
            <person name="Ro D.K."/>
            <person name="Shang Y."/>
            <person name="Huang S."/>
            <person name="Yan J."/>
        </authorList>
    </citation>
    <scope>NUCLEOTIDE SEQUENCE [LARGE SCALE GENOMIC DNA]</scope>
    <source>
        <strain evidence="2">Ta-2019</strain>
    </source>
</reference>
<organism evidence="2 3">
    <name type="scientific">Taxus chinensis</name>
    <name type="common">Chinese yew</name>
    <name type="synonym">Taxus wallichiana var. chinensis</name>
    <dbReference type="NCBI Taxonomy" id="29808"/>
    <lineage>
        <taxon>Eukaryota</taxon>
        <taxon>Viridiplantae</taxon>
        <taxon>Streptophyta</taxon>
        <taxon>Embryophyta</taxon>
        <taxon>Tracheophyta</taxon>
        <taxon>Spermatophyta</taxon>
        <taxon>Pinopsida</taxon>
        <taxon>Pinidae</taxon>
        <taxon>Conifers II</taxon>
        <taxon>Cupressales</taxon>
        <taxon>Taxaceae</taxon>
        <taxon>Taxus</taxon>
    </lineage>
</organism>
<comment type="caution">
    <text evidence="2">The sequence shown here is derived from an EMBL/GenBank/DDBJ whole genome shotgun (WGS) entry which is preliminary data.</text>
</comment>
<dbReference type="Proteomes" id="UP000824469">
    <property type="component" value="Unassembled WGS sequence"/>
</dbReference>
<protein>
    <submittedName>
        <fullName evidence="2">Uncharacterized protein</fullName>
    </submittedName>
</protein>